<evidence type="ECO:0000313" key="2">
    <source>
        <dbReference type="EMBL" id="TLD01351.1"/>
    </source>
</evidence>
<dbReference type="AlphaFoldDB" id="A0A4U8Q8V5"/>
<comment type="caution">
    <text evidence="2">The sequence shown here is derived from an EMBL/GenBank/DDBJ whole genome shotgun (WGS) entry which is preliminary data.</text>
</comment>
<reference evidence="2 3" key="1">
    <citation type="journal article" date="2019" name="Anaerobe">
        <title>Detection of Robinsoniella peoriensis in multiple bone samples of a trauma patient.</title>
        <authorList>
            <person name="Schrottner P."/>
            <person name="Hartwich K."/>
            <person name="Bunk B."/>
            <person name="Schober I."/>
            <person name="Helbig S."/>
            <person name="Rudolph W.W."/>
            <person name="Gunzer F."/>
        </authorList>
    </citation>
    <scope>NUCLEOTIDE SEQUENCE [LARGE SCALE GENOMIC DNA]</scope>
    <source>
        <strain evidence="2 3">DSM 106044</strain>
    </source>
</reference>
<evidence type="ECO:0000313" key="3">
    <source>
        <dbReference type="Proteomes" id="UP000306509"/>
    </source>
</evidence>
<dbReference type="GO" id="GO:0016757">
    <property type="term" value="F:glycosyltransferase activity"/>
    <property type="evidence" value="ECO:0007669"/>
    <property type="project" value="TreeGrafter"/>
</dbReference>
<dbReference type="SUPFAM" id="SSF53756">
    <property type="entry name" value="UDP-Glycosyltransferase/glycogen phosphorylase"/>
    <property type="match status" value="1"/>
</dbReference>
<name>A0A4U8Q8V5_9FIRM</name>
<keyword evidence="3" id="KW-1185">Reference proteome</keyword>
<keyword evidence="1 2" id="KW-0808">Transferase</keyword>
<dbReference type="Proteomes" id="UP000306509">
    <property type="component" value="Unassembled WGS sequence"/>
</dbReference>
<protein>
    <submittedName>
        <fullName evidence="2">Beta-1,6-galactofuranosyltransferase</fullName>
    </submittedName>
</protein>
<sequence>MKVLYITAAAPYDTVGHAGGQTLNYYAKKMSEQIENEISLVAYCTPNDLSKIDLSKYGINFIPVIKKDGLTNFIGNVFSIWSKINPLHKFGNIMTRNASQLLLHKLQEIASHGYNPDVIIMEWTQIVLQVQYIKKIFPNSAIVASEHDVTFLGIMRQAGLEKNRIIKTYKLIRAYNMKKRELAALNKCDLIFTHNNKDDDLLKNEGIRIDKRKTLVPFYHQSVIPRKRCNNDIIFYGNMKRKENYLAAFWFIDNVMPLLEHLPIRFVVVGGGPTDELKSKECKRIHITGFVNEIDPYFAYSLCFVAPLQLGAGIKVKVIEAMYTDIPVLTNDIGIEGIPAQATKDYFHCNTPEEYVNVIEKLLENQSGYNITTGKNLINKEFSFEKSFQNYYRIICATVKEYK</sequence>
<proteinExistence type="predicted"/>
<dbReference type="Pfam" id="PF13692">
    <property type="entry name" value="Glyco_trans_1_4"/>
    <property type="match status" value="1"/>
</dbReference>
<dbReference type="RefSeq" id="WP_138002292.1">
    <property type="nucleotide sequence ID" value="NZ_QGQD01000040.1"/>
</dbReference>
<dbReference type="PANTHER" id="PTHR46401:SF2">
    <property type="entry name" value="GLYCOSYLTRANSFERASE WBBK-RELATED"/>
    <property type="match status" value="1"/>
</dbReference>
<gene>
    <name evidence="2" type="ORF">DSM106044_01733</name>
</gene>
<evidence type="ECO:0000256" key="1">
    <source>
        <dbReference type="ARBA" id="ARBA00022679"/>
    </source>
</evidence>
<dbReference type="EMBL" id="QGQD01000040">
    <property type="protein sequence ID" value="TLD01351.1"/>
    <property type="molecule type" value="Genomic_DNA"/>
</dbReference>
<accession>A0A4U8Q8V5</accession>
<dbReference type="Gene3D" id="3.40.50.2000">
    <property type="entry name" value="Glycogen Phosphorylase B"/>
    <property type="match status" value="2"/>
</dbReference>
<dbReference type="GO" id="GO:0009103">
    <property type="term" value="P:lipopolysaccharide biosynthetic process"/>
    <property type="evidence" value="ECO:0007669"/>
    <property type="project" value="TreeGrafter"/>
</dbReference>
<dbReference type="PANTHER" id="PTHR46401">
    <property type="entry name" value="GLYCOSYLTRANSFERASE WBBK-RELATED"/>
    <property type="match status" value="1"/>
</dbReference>
<organism evidence="2 3">
    <name type="scientific">Robinsoniella peoriensis</name>
    <dbReference type="NCBI Taxonomy" id="180332"/>
    <lineage>
        <taxon>Bacteria</taxon>
        <taxon>Bacillati</taxon>
        <taxon>Bacillota</taxon>
        <taxon>Clostridia</taxon>
        <taxon>Lachnospirales</taxon>
        <taxon>Lachnospiraceae</taxon>
        <taxon>Robinsoniella</taxon>
    </lineage>
</organism>